<evidence type="ECO:0000313" key="3">
    <source>
        <dbReference type="EMBL" id="MDT3317651.1"/>
    </source>
</evidence>
<organism evidence="3 4">
    <name type="scientific">Microbacterium gawkjiense</name>
    <dbReference type="NCBI Taxonomy" id="3067309"/>
    <lineage>
        <taxon>Bacteria</taxon>
        <taxon>Bacillati</taxon>
        <taxon>Actinomycetota</taxon>
        <taxon>Actinomycetes</taxon>
        <taxon>Micrococcales</taxon>
        <taxon>Microbacteriaceae</taxon>
        <taxon>Microbacterium</taxon>
    </lineage>
</organism>
<feature type="transmembrane region" description="Helical" evidence="1">
    <location>
        <begin position="26"/>
        <end position="46"/>
    </location>
</feature>
<keyword evidence="1" id="KW-1133">Transmembrane helix</keyword>
<feature type="domain" description="DUF1468" evidence="2">
    <location>
        <begin position="27"/>
        <end position="169"/>
    </location>
</feature>
<keyword evidence="1" id="KW-0812">Transmembrane</keyword>
<dbReference type="Proteomes" id="UP001251849">
    <property type="component" value="Unassembled WGS sequence"/>
</dbReference>
<evidence type="ECO:0000313" key="4">
    <source>
        <dbReference type="Proteomes" id="UP001251849"/>
    </source>
</evidence>
<dbReference type="RefSeq" id="WP_253034097.1">
    <property type="nucleotide sequence ID" value="NZ_JAUZVV010000002.1"/>
</dbReference>
<protein>
    <submittedName>
        <fullName evidence="3">Tripartite tricarboxylate transporter TctB family protein</fullName>
    </submittedName>
</protein>
<dbReference type="EMBL" id="JAUZVV010000002">
    <property type="protein sequence ID" value="MDT3317651.1"/>
    <property type="molecule type" value="Genomic_DNA"/>
</dbReference>
<dbReference type="InterPro" id="IPR009936">
    <property type="entry name" value="DUF1468"/>
</dbReference>
<sequence length="185" mass="19228">MSESTLDRGAQETARPGWGADRIGNLIFAGVIVALGVFALVGAFSIRVPAGGVIGPQVFPFLVSAILLASGAFLVVAAVRGKVAAPEDGEDIDPNAATDWWTILKLVGLVVGVIVLLEILGWWMVAALLFGGAAWTLGAKRPWVAFLAGLVLGVGTQLLFGEGLGLSLPRGMAFDWWYGPGPLFG</sequence>
<comment type="caution">
    <text evidence="3">The sequence shown here is derived from an EMBL/GenBank/DDBJ whole genome shotgun (WGS) entry which is preliminary data.</text>
</comment>
<gene>
    <name evidence="3" type="ORF">Q9S71_12560</name>
</gene>
<evidence type="ECO:0000259" key="2">
    <source>
        <dbReference type="Pfam" id="PF07331"/>
    </source>
</evidence>
<name>A0ABU3GCW6_9MICO</name>
<accession>A0ABU3GCW6</accession>
<keyword evidence="1" id="KW-0472">Membrane</keyword>
<dbReference type="Pfam" id="PF07331">
    <property type="entry name" value="TctB"/>
    <property type="match status" value="1"/>
</dbReference>
<feature type="transmembrane region" description="Helical" evidence="1">
    <location>
        <begin position="100"/>
        <end position="130"/>
    </location>
</feature>
<evidence type="ECO:0000256" key="1">
    <source>
        <dbReference type="SAM" id="Phobius"/>
    </source>
</evidence>
<feature type="transmembrane region" description="Helical" evidence="1">
    <location>
        <begin position="58"/>
        <end position="80"/>
    </location>
</feature>
<feature type="transmembrane region" description="Helical" evidence="1">
    <location>
        <begin position="142"/>
        <end position="160"/>
    </location>
</feature>
<keyword evidence="4" id="KW-1185">Reference proteome</keyword>
<reference evidence="3 4" key="1">
    <citation type="submission" date="2023-08" db="EMBL/GenBank/DDBJ databases">
        <title>Microbacterium aquilitoris sp. nov. and Microbacterium gwkjibeachense sp. nov., isolated from beach.</title>
        <authorList>
            <person name="Lee S.D."/>
            <person name="Yang H."/>
            <person name="Kim I."/>
        </authorList>
    </citation>
    <scope>NUCLEOTIDE SEQUENCE [LARGE SCALE GENOMIC DNA]</scope>
    <source>
        <strain evidence="3 4">KSW4-11</strain>
    </source>
</reference>
<proteinExistence type="predicted"/>